<reference evidence="10" key="1">
    <citation type="submission" date="2019-04" db="EMBL/GenBank/DDBJ databases">
        <title>Evolution of Biomass-Degrading Anaerobic Consortia Revealed by Metagenomics.</title>
        <authorList>
            <person name="Peng X."/>
        </authorList>
    </citation>
    <scope>NUCLEOTIDE SEQUENCE</scope>
    <source>
        <strain evidence="10">SIG140</strain>
    </source>
</reference>
<dbReference type="Gene3D" id="1.25.40.390">
    <property type="match status" value="1"/>
</dbReference>
<organism evidence="10 11">
    <name type="scientific">Xylanibacter ruminicola</name>
    <name type="common">Prevotella ruminicola</name>
    <dbReference type="NCBI Taxonomy" id="839"/>
    <lineage>
        <taxon>Bacteria</taxon>
        <taxon>Pseudomonadati</taxon>
        <taxon>Bacteroidota</taxon>
        <taxon>Bacteroidia</taxon>
        <taxon>Bacteroidales</taxon>
        <taxon>Prevotellaceae</taxon>
        <taxon>Xylanibacter</taxon>
    </lineage>
</organism>
<dbReference type="Pfam" id="PF07980">
    <property type="entry name" value="SusD_RagB"/>
    <property type="match status" value="1"/>
</dbReference>
<evidence type="ECO:0000256" key="1">
    <source>
        <dbReference type="ARBA" id="ARBA00004442"/>
    </source>
</evidence>
<evidence type="ECO:0000313" key="10">
    <source>
        <dbReference type="EMBL" id="MBE6270649.1"/>
    </source>
</evidence>
<dbReference type="GO" id="GO:0009279">
    <property type="term" value="C:cell outer membrane"/>
    <property type="evidence" value="ECO:0007669"/>
    <property type="project" value="UniProtKB-SubCell"/>
</dbReference>
<dbReference type="EMBL" id="SUYC01000006">
    <property type="protein sequence ID" value="MBE6270649.1"/>
    <property type="molecule type" value="Genomic_DNA"/>
</dbReference>
<evidence type="ECO:0000256" key="3">
    <source>
        <dbReference type="ARBA" id="ARBA00022729"/>
    </source>
</evidence>
<evidence type="ECO:0000256" key="5">
    <source>
        <dbReference type="ARBA" id="ARBA00023237"/>
    </source>
</evidence>
<dbReference type="Proteomes" id="UP000806522">
    <property type="component" value="Unassembled WGS sequence"/>
</dbReference>
<evidence type="ECO:0000256" key="2">
    <source>
        <dbReference type="ARBA" id="ARBA00006275"/>
    </source>
</evidence>
<dbReference type="AlphaFoldDB" id="A0A9D5S810"/>
<accession>A0A9D5S810</accession>
<sequence>MKKSILYIAALALTTVTTLNSCIKEIDPQSSTVTKDQAANAPGAFNNFVSSLTSSLNGEFTYSGSSHYPWDFGYPSFFLQRDVMGQDIAVETSGSEWYTTWYSCGTGLGPTYAVCQLPWTYYYGWIKNCNTVLSLAGEDPANDQKAGAGIAYAMRAMFYMDLARMYAPETYAKNPEAATVPIITEQTSAADATNNPRATNKEIFALILSDLDKAETLLADYKRTDVYTPDVSVVYGLKARAYLTMEDWANAEKYAKQAQTGYQVMTESQYLSKTDGFNKPNASWMFGLTFRPSDPNITENDADSSWGSQMIIEVSGSGCGYSANYVGPKRIDSHLFSTIPATDFRRMCFLDPALDEMSKADAIKALEAYTGDPEGVYTTGTKVSSRGNLGCIEIKFRPKDGEYENQYTAFTVAVPLMRVEEMKLIEAEAAGMQNEARGIELLTAFAKTRDANYEYGTHNEAYYNTATSKFQNECWWQRRVELWGEGFATFDIKRLQKGIIRSYAGTNHVSGYQWNIQNTPNWMNLCIIQSETNNNSACTNNETPKPLSGDSDPFAW</sequence>
<feature type="domain" description="RagB/SusD" evidence="8">
    <location>
        <begin position="408"/>
        <end position="541"/>
    </location>
</feature>
<evidence type="ECO:0000259" key="9">
    <source>
        <dbReference type="Pfam" id="PF14322"/>
    </source>
</evidence>
<feature type="domain" description="SusD-like N-terminal" evidence="9">
    <location>
        <begin position="115"/>
        <end position="243"/>
    </location>
</feature>
<dbReference type="SUPFAM" id="SSF48452">
    <property type="entry name" value="TPR-like"/>
    <property type="match status" value="1"/>
</dbReference>
<gene>
    <name evidence="10" type="ORF">E7101_06825</name>
</gene>
<keyword evidence="3 7" id="KW-0732">Signal</keyword>
<comment type="caution">
    <text evidence="10">The sequence shown here is derived from an EMBL/GenBank/DDBJ whole genome shotgun (WGS) entry which is preliminary data.</text>
</comment>
<evidence type="ECO:0000259" key="8">
    <source>
        <dbReference type="Pfam" id="PF07980"/>
    </source>
</evidence>
<protein>
    <submittedName>
        <fullName evidence="10">RagB/SusD family nutrient uptake outer membrane protein</fullName>
    </submittedName>
</protein>
<dbReference type="Pfam" id="PF14322">
    <property type="entry name" value="SusD-like_3"/>
    <property type="match status" value="1"/>
</dbReference>
<feature type="region of interest" description="Disordered" evidence="6">
    <location>
        <begin position="537"/>
        <end position="556"/>
    </location>
</feature>
<evidence type="ECO:0000256" key="7">
    <source>
        <dbReference type="SAM" id="SignalP"/>
    </source>
</evidence>
<keyword evidence="4" id="KW-0472">Membrane</keyword>
<comment type="similarity">
    <text evidence="2">Belongs to the SusD family.</text>
</comment>
<dbReference type="InterPro" id="IPR012944">
    <property type="entry name" value="SusD_RagB_dom"/>
</dbReference>
<evidence type="ECO:0000256" key="4">
    <source>
        <dbReference type="ARBA" id="ARBA00023136"/>
    </source>
</evidence>
<evidence type="ECO:0000256" key="6">
    <source>
        <dbReference type="SAM" id="MobiDB-lite"/>
    </source>
</evidence>
<evidence type="ECO:0000313" key="11">
    <source>
        <dbReference type="Proteomes" id="UP000806522"/>
    </source>
</evidence>
<dbReference type="InterPro" id="IPR011990">
    <property type="entry name" value="TPR-like_helical_dom_sf"/>
</dbReference>
<name>A0A9D5S810_XYLRU</name>
<feature type="chain" id="PRO_5038606196" evidence="7">
    <location>
        <begin position="22"/>
        <end position="556"/>
    </location>
</feature>
<proteinExistence type="inferred from homology"/>
<comment type="subcellular location">
    <subcellularLocation>
        <location evidence="1">Cell outer membrane</location>
    </subcellularLocation>
</comment>
<keyword evidence="5" id="KW-0998">Cell outer membrane</keyword>
<dbReference type="InterPro" id="IPR033985">
    <property type="entry name" value="SusD-like_N"/>
</dbReference>
<feature type="signal peptide" evidence="7">
    <location>
        <begin position="1"/>
        <end position="21"/>
    </location>
</feature>